<dbReference type="HOGENOM" id="CLU_1423232_0_0_1"/>
<accession>D6W9V6</accession>
<evidence type="ECO:0000313" key="2">
    <source>
        <dbReference type="EMBL" id="EEZ98105.1"/>
    </source>
</evidence>
<organism evidence="2 3">
    <name type="scientific">Tribolium castaneum</name>
    <name type="common">Red flour beetle</name>
    <dbReference type="NCBI Taxonomy" id="7070"/>
    <lineage>
        <taxon>Eukaryota</taxon>
        <taxon>Metazoa</taxon>
        <taxon>Ecdysozoa</taxon>
        <taxon>Arthropoda</taxon>
        <taxon>Hexapoda</taxon>
        <taxon>Insecta</taxon>
        <taxon>Pterygota</taxon>
        <taxon>Neoptera</taxon>
        <taxon>Endopterygota</taxon>
        <taxon>Coleoptera</taxon>
        <taxon>Polyphaga</taxon>
        <taxon>Cucujiformia</taxon>
        <taxon>Tenebrionidae</taxon>
        <taxon>Tenebrionidae incertae sedis</taxon>
        <taxon>Tribolium</taxon>
    </lineage>
</organism>
<dbReference type="EMBL" id="KQ971312">
    <property type="protein sequence ID" value="EEZ98105.1"/>
    <property type="molecule type" value="Genomic_DNA"/>
</dbReference>
<name>D6W9V6_TRICA</name>
<keyword evidence="3" id="KW-1185">Reference proteome</keyword>
<dbReference type="OrthoDB" id="430315at2759"/>
<dbReference type="GO" id="GO:0006952">
    <property type="term" value="P:defense response"/>
    <property type="evidence" value="ECO:0000318"/>
    <property type="project" value="GO_Central"/>
</dbReference>
<dbReference type="Proteomes" id="UP000007266">
    <property type="component" value="Linkage group 2"/>
</dbReference>
<dbReference type="Pfam" id="PF00314">
    <property type="entry name" value="Thaumatin"/>
    <property type="match status" value="1"/>
</dbReference>
<reference evidence="2 3" key="1">
    <citation type="journal article" date="2008" name="Nature">
        <title>The genome of the model beetle and pest Tribolium castaneum.</title>
        <authorList>
            <consortium name="Tribolium Genome Sequencing Consortium"/>
            <person name="Richards S."/>
            <person name="Gibbs R.A."/>
            <person name="Weinstock G.M."/>
            <person name="Brown S.J."/>
            <person name="Denell R."/>
            <person name="Beeman R.W."/>
            <person name="Gibbs R."/>
            <person name="Beeman R.W."/>
            <person name="Brown S.J."/>
            <person name="Bucher G."/>
            <person name="Friedrich M."/>
            <person name="Grimmelikhuijzen C.J."/>
            <person name="Klingler M."/>
            <person name="Lorenzen M."/>
            <person name="Richards S."/>
            <person name="Roth S."/>
            <person name="Schroder R."/>
            <person name="Tautz D."/>
            <person name="Zdobnov E.M."/>
            <person name="Muzny D."/>
            <person name="Gibbs R.A."/>
            <person name="Weinstock G.M."/>
            <person name="Attaway T."/>
            <person name="Bell S."/>
            <person name="Buhay C.J."/>
            <person name="Chandrabose M.N."/>
            <person name="Chavez D."/>
            <person name="Clerk-Blankenburg K.P."/>
            <person name="Cree A."/>
            <person name="Dao M."/>
            <person name="Davis C."/>
            <person name="Chacko J."/>
            <person name="Dinh H."/>
            <person name="Dugan-Rocha S."/>
            <person name="Fowler G."/>
            <person name="Garner T.T."/>
            <person name="Garnes J."/>
            <person name="Gnirke A."/>
            <person name="Hawes A."/>
            <person name="Hernandez J."/>
            <person name="Hines S."/>
            <person name="Holder M."/>
            <person name="Hume J."/>
            <person name="Jhangiani S.N."/>
            <person name="Joshi V."/>
            <person name="Khan Z.M."/>
            <person name="Jackson L."/>
            <person name="Kovar C."/>
            <person name="Kowis A."/>
            <person name="Lee S."/>
            <person name="Lewis L.R."/>
            <person name="Margolis J."/>
            <person name="Morgan M."/>
            <person name="Nazareth L.V."/>
            <person name="Nguyen N."/>
            <person name="Okwuonu G."/>
            <person name="Parker D."/>
            <person name="Richards S."/>
            <person name="Ruiz S.J."/>
            <person name="Santibanez J."/>
            <person name="Savard J."/>
            <person name="Scherer S.E."/>
            <person name="Schneider B."/>
            <person name="Sodergren E."/>
            <person name="Tautz D."/>
            <person name="Vattahil S."/>
            <person name="Villasana D."/>
            <person name="White C.S."/>
            <person name="Wright R."/>
            <person name="Park Y."/>
            <person name="Beeman R.W."/>
            <person name="Lord J."/>
            <person name="Oppert B."/>
            <person name="Lorenzen M."/>
            <person name="Brown S."/>
            <person name="Wang L."/>
            <person name="Savard J."/>
            <person name="Tautz D."/>
            <person name="Richards S."/>
            <person name="Weinstock G."/>
            <person name="Gibbs R.A."/>
            <person name="Liu Y."/>
            <person name="Worley K."/>
            <person name="Weinstock G."/>
            <person name="Elsik C.G."/>
            <person name="Reese J.T."/>
            <person name="Elhaik E."/>
            <person name="Landan G."/>
            <person name="Graur D."/>
            <person name="Arensburger P."/>
            <person name="Atkinson P."/>
            <person name="Beeman R.W."/>
            <person name="Beidler J."/>
            <person name="Brown S.J."/>
            <person name="Demuth J.P."/>
            <person name="Drury D.W."/>
            <person name="Du Y.Z."/>
            <person name="Fujiwara H."/>
            <person name="Lorenzen M."/>
            <person name="Maselli V."/>
            <person name="Osanai M."/>
            <person name="Park Y."/>
            <person name="Robertson H.M."/>
            <person name="Tu Z."/>
            <person name="Wang J.J."/>
            <person name="Wang S."/>
            <person name="Richards S."/>
            <person name="Song H."/>
            <person name="Zhang L."/>
            <person name="Sodergren E."/>
            <person name="Werner D."/>
            <person name="Stanke M."/>
            <person name="Morgenstern B."/>
            <person name="Solovyev V."/>
            <person name="Kosarev P."/>
            <person name="Brown G."/>
            <person name="Chen H.C."/>
            <person name="Ermolaeva O."/>
            <person name="Hlavina W."/>
            <person name="Kapustin Y."/>
            <person name="Kiryutin B."/>
            <person name="Kitts P."/>
            <person name="Maglott D."/>
            <person name="Pruitt K."/>
            <person name="Sapojnikov V."/>
            <person name="Souvorov A."/>
            <person name="Mackey A.J."/>
            <person name="Waterhouse R.M."/>
            <person name="Wyder S."/>
            <person name="Zdobnov E.M."/>
            <person name="Zdobnov E.M."/>
            <person name="Wyder S."/>
            <person name="Kriventseva E.V."/>
            <person name="Kadowaki T."/>
            <person name="Bork P."/>
            <person name="Aranda M."/>
            <person name="Bao R."/>
            <person name="Beermann A."/>
            <person name="Berns N."/>
            <person name="Bolognesi R."/>
            <person name="Bonneton F."/>
            <person name="Bopp D."/>
            <person name="Brown S.J."/>
            <person name="Bucher G."/>
            <person name="Butts T."/>
            <person name="Chaumot A."/>
            <person name="Denell R.E."/>
            <person name="Ferrier D.E."/>
            <person name="Friedrich M."/>
            <person name="Gordon C.M."/>
            <person name="Jindra M."/>
            <person name="Klingler M."/>
            <person name="Lan Q."/>
            <person name="Lattorff H.M."/>
            <person name="Laudet V."/>
            <person name="von Levetsow C."/>
            <person name="Liu Z."/>
            <person name="Lutz R."/>
            <person name="Lynch J.A."/>
            <person name="da Fonseca R.N."/>
            <person name="Posnien N."/>
            <person name="Reuter R."/>
            <person name="Roth S."/>
            <person name="Savard J."/>
            <person name="Schinko J.B."/>
            <person name="Schmitt C."/>
            <person name="Schoppmeier M."/>
            <person name="Schroder R."/>
            <person name="Shippy T.D."/>
            <person name="Simonnet F."/>
            <person name="Marques-Souza H."/>
            <person name="Tautz D."/>
            <person name="Tomoyasu Y."/>
            <person name="Trauner J."/>
            <person name="Van der Zee M."/>
            <person name="Vervoort M."/>
            <person name="Wittkopp N."/>
            <person name="Wimmer E.A."/>
            <person name="Yang X."/>
            <person name="Jones A.K."/>
            <person name="Sattelle D.B."/>
            <person name="Ebert P.R."/>
            <person name="Nelson D."/>
            <person name="Scott J.G."/>
            <person name="Beeman R.W."/>
            <person name="Muthukrishnan S."/>
            <person name="Kramer K.J."/>
            <person name="Arakane Y."/>
            <person name="Beeman R.W."/>
            <person name="Zhu Q."/>
            <person name="Hogenkamp D."/>
            <person name="Dixit R."/>
            <person name="Oppert B."/>
            <person name="Jiang H."/>
            <person name="Zou Z."/>
            <person name="Marshall J."/>
            <person name="Elpidina E."/>
            <person name="Vinokurov K."/>
            <person name="Oppert C."/>
            <person name="Zou Z."/>
            <person name="Evans J."/>
            <person name="Lu Z."/>
            <person name="Zhao P."/>
            <person name="Sumathipala N."/>
            <person name="Altincicek B."/>
            <person name="Vilcinskas A."/>
            <person name="Williams M."/>
            <person name="Hultmark D."/>
            <person name="Hetru C."/>
            <person name="Jiang H."/>
            <person name="Grimmelikhuijzen C.J."/>
            <person name="Hauser F."/>
            <person name="Cazzamali G."/>
            <person name="Williamson M."/>
            <person name="Park Y."/>
            <person name="Li B."/>
            <person name="Tanaka Y."/>
            <person name="Predel R."/>
            <person name="Neupert S."/>
            <person name="Schachtner J."/>
            <person name="Verleyen P."/>
            <person name="Raible F."/>
            <person name="Bork P."/>
            <person name="Friedrich M."/>
            <person name="Walden K.K."/>
            <person name="Robertson H.M."/>
            <person name="Angeli S."/>
            <person name="Foret S."/>
            <person name="Bucher G."/>
            <person name="Schuetz S."/>
            <person name="Maleszka R."/>
            <person name="Wimmer E.A."/>
            <person name="Beeman R.W."/>
            <person name="Lorenzen M."/>
            <person name="Tomoyasu Y."/>
            <person name="Miller S.C."/>
            <person name="Grossmann D."/>
            <person name="Bucher G."/>
        </authorList>
    </citation>
    <scope>NUCLEOTIDE SEQUENCE [LARGE SCALE GENOMIC DNA]</scope>
    <source>
        <strain evidence="2 3">Georgia GA2</strain>
    </source>
</reference>
<dbReference type="InterPro" id="IPR001938">
    <property type="entry name" value="Thaumatin"/>
</dbReference>
<dbReference type="InterPro" id="IPR037176">
    <property type="entry name" value="Osmotin/thaumatin-like_sf"/>
</dbReference>
<dbReference type="SUPFAM" id="SSF49870">
    <property type="entry name" value="Osmotin, thaumatin-like protein"/>
    <property type="match status" value="1"/>
</dbReference>
<sequence>MPLIRIVLLSVYFTLISANFIRVNNTGAENLVLILEGVGHPPSAGVLITAGNYTELITLNEWEGSFYTYPEECLNAQCNYPVSRVSVAFERWMFGGFYDFFMVDLNRGFNVPASIKSITRPDCDVISCEANLLELCPEEDQIKNDKNQTVSCRTSALNYRTFKEKCPHARVDGSELDLGICASMNYELTFG</sequence>
<protein>
    <recommendedName>
        <fullName evidence="4">Thaumatin-like protein</fullName>
    </recommendedName>
</protein>
<dbReference type="PhylomeDB" id="D6W9V6"/>
<feature type="chain" id="PRO_5003089417" description="Thaumatin-like protein" evidence="1">
    <location>
        <begin position="19"/>
        <end position="191"/>
    </location>
</feature>
<evidence type="ECO:0000256" key="1">
    <source>
        <dbReference type="SAM" id="SignalP"/>
    </source>
</evidence>
<dbReference type="KEGG" id="tca:664043"/>
<proteinExistence type="predicted"/>
<gene>
    <name evidence="2" type="primary">AUGUSTUS-3.0.2_00518</name>
    <name evidence="2" type="ORF">TcasGA2_TC000518</name>
</gene>
<dbReference type="AlphaFoldDB" id="D6W9V6"/>
<feature type="signal peptide" evidence="1">
    <location>
        <begin position="1"/>
        <end position="18"/>
    </location>
</feature>
<evidence type="ECO:0008006" key="4">
    <source>
        <dbReference type="Google" id="ProtNLM"/>
    </source>
</evidence>
<evidence type="ECO:0000313" key="3">
    <source>
        <dbReference type="Proteomes" id="UP000007266"/>
    </source>
</evidence>
<keyword evidence="1" id="KW-0732">Signal</keyword>
<dbReference type="Gene3D" id="2.60.110.10">
    <property type="entry name" value="Thaumatin"/>
    <property type="match status" value="1"/>
</dbReference>
<dbReference type="STRING" id="7070.D6W9V6"/>
<reference evidence="2 3" key="2">
    <citation type="journal article" date="2010" name="Nucleic Acids Res.">
        <title>BeetleBase in 2010: revisions to provide comprehensive genomic information for Tribolium castaneum.</title>
        <authorList>
            <person name="Kim H.S."/>
            <person name="Murphy T."/>
            <person name="Xia J."/>
            <person name="Caragea D."/>
            <person name="Park Y."/>
            <person name="Beeman R.W."/>
            <person name="Lorenzen M.D."/>
            <person name="Butcher S."/>
            <person name="Manak J.R."/>
            <person name="Brown S.J."/>
        </authorList>
    </citation>
    <scope>GENOME REANNOTATION</scope>
    <source>
        <strain evidence="2 3">Georgia GA2</strain>
    </source>
</reference>